<proteinExistence type="predicted"/>
<evidence type="ECO:0000313" key="2">
    <source>
        <dbReference type="Proteomes" id="UP000076532"/>
    </source>
</evidence>
<feature type="non-terminal residue" evidence="1">
    <location>
        <position position="1"/>
    </location>
</feature>
<dbReference type="EMBL" id="KV417581">
    <property type="protein sequence ID" value="KZP17558.1"/>
    <property type="molecule type" value="Genomic_DNA"/>
</dbReference>
<accession>A0A166G7Y9</accession>
<reference evidence="1 2" key="1">
    <citation type="journal article" date="2016" name="Mol. Biol. Evol.">
        <title>Comparative Genomics of Early-Diverging Mushroom-Forming Fungi Provides Insights into the Origins of Lignocellulose Decay Capabilities.</title>
        <authorList>
            <person name="Nagy L.G."/>
            <person name="Riley R."/>
            <person name="Tritt A."/>
            <person name="Adam C."/>
            <person name="Daum C."/>
            <person name="Floudas D."/>
            <person name="Sun H."/>
            <person name="Yadav J.S."/>
            <person name="Pangilinan J."/>
            <person name="Larsson K.H."/>
            <person name="Matsuura K."/>
            <person name="Barry K."/>
            <person name="Labutti K."/>
            <person name="Kuo R."/>
            <person name="Ohm R.A."/>
            <person name="Bhattacharya S.S."/>
            <person name="Shirouzu T."/>
            <person name="Yoshinaga Y."/>
            <person name="Martin F.M."/>
            <person name="Grigoriev I.V."/>
            <person name="Hibbett D.S."/>
        </authorList>
    </citation>
    <scope>NUCLEOTIDE SEQUENCE [LARGE SCALE GENOMIC DNA]</scope>
    <source>
        <strain evidence="1 2">CBS 109695</strain>
    </source>
</reference>
<dbReference type="AlphaFoldDB" id="A0A166G7Y9"/>
<keyword evidence="2" id="KW-1185">Reference proteome</keyword>
<evidence type="ECO:0000313" key="1">
    <source>
        <dbReference type="EMBL" id="KZP17558.1"/>
    </source>
</evidence>
<sequence length="79" mass="8672">WDVPTVYEAHLTYEWAVDFCQLCGDIWAIKAHGPCRIVSVGLSATIEPGHQMKEVFARSVSNRELIIFTSATASGTTST</sequence>
<protein>
    <submittedName>
        <fullName evidence="1">Uncharacterized protein</fullName>
    </submittedName>
</protein>
<organism evidence="1 2">
    <name type="scientific">Athelia psychrophila</name>
    <dbReference type="NCBI Taxonomy" id="1759441"/>
    <lineage>
        <taxon>Eukaryota</taxon>
        <taxon>Fungi</taxon>
        <taxon>Dikarya</taxon>
        <taxon>Basidiomycota</taxon>
        <taxon>Agaricomycotina</taxon>
        <taxon>Agaricomycetes</taxon>
        <taxon>Agaricomycetidae</taxon>
        <taxon>Atheliales</taxon>
        <taxon>Atheliaceae</taxon>
        <taxon>Athelia</taxon>
    </lineage>
</organism>
<gene>
    <name evidence="1" type="ORF">FIBSPDRAFT_972853</name>
</gene>
<name>A0A166G7Y9_9AGAM</name>
<dbReference type="Proteomes" id="UP000076532">
    <property type="component" value="Unassembled WGS sequence"/>
</dbReference>